<sequence length="57" mass="6509">MKREGLAILLISSDVEEIVQLVNRVYVMRNGRFVSHMEKEQLSVNEVTRLAYGGVTE</sequence>
<dbReference type="HOGENOM" id="CLU_2987290_0_0_9"/>
<organism evidence="1">
    <name type="scientific">Bacillus thuringiensis DB27</name>
    <dbReference type="NCBI Taxonomy" id="1431339"/>
    <lineage>
        <taxon>Bacteria</taxon>
        <taxon>Bacillati</taxon>
        <taxon>Bacillota</taxon>
        <taxon>Bacilli</taxon>
        <taxon>Bacillales</taxon>
        <taxon>Bacillaceae</taxon>
        <taxon>Bacillus</taxon>
        <taxon>Bacillus cereus group</taxon>
    </lineage>
</organism>
<reference evidence="1" key="1">
    <citation type="submission" date="2014-01" db="EMBL/GenBank/DDBJ databases">
        <title>Draft genome sequence of highly nematicidal Bacillus thuringiensis DB27.</title>
        <authorList>
            <person name="Iatsenko I."/>
            <person name="Pickard D."/>
            <person name="Corton C."/>
            <person name="Dougan G."/>
            <person name="Sommer R.J."/>
        </authorList>
    </citation>
    <scope>NUCLEOTIDE SEQUENCE [LARGE SCALE GENOMIC DNA]</scope>
    <source>
        <strain evidence="1">DB27</strain>
    </source>
</reference>
<dbReference type="EMBL" id="HG810017">
    <property type="protein sequence ID" value="CDN36454.1"/>
    <property type="molecule type" value="Genomic_DNA"/>
</dbReference>
<dbReference type="Proteomes" id="UP000030682">
    <property type="component" value="Unassembled WGS sequence"/>
</dbReference>
<dbReference type="InterPro" id="IPR027417">
    <property type="entry name" value="P-loop_NTPase"/>
</dbReference>
<protein>
    <recommendedName>
        <fullName evidence="2">ABC transporter domain-containing protein</fullName>
    </recommendedName>
</protein>
<proteinExistence type="predicted"/>
<accession>W8Y4T7</accession>
<dbReference type="Gene3D" id="3.40.50.300">
    <property type="entry name" value="P-loop containing nucleotide triphosphate hydrolases"/>
    <property type="match status" value="1"/>
</dbReference>
<reference evidence="1" key="2">
    <citation type="submission" date="2014-01" db="EMBL/GenBank/DDBJ databases">
        <authorList>
            <person name="Aslett M."/>
        </authorList>
    </citation>
    <scope>NUCLEOTIDE SEQUENCE [LARGE SCALE GENOMIC DNA]</scope>
    <source>
        <strain evidence="1">DB27</strain>
    </source>
</reference>
<evidence type="ECO:0008006" key="2">
    <source>
        <dbReference type="Google" id="ProtNLM"/>
    </source>
</evidence>
<dbReference type="SUPFAM" id="SSF52540">
    <property type="entry name" value="P-loop containing nucleoside triphosphate hydrolases"/>
    <property type="match status" value="1"/>
</dbReference>
<name>W8Y4T7_BACTU</name>
<evidence type="ECO:0000313" key="1">
    <source>
        <dbReference type="EMBL" id="CDN36454.1"/>
    </source>
</evidence>
<gene>
    <name evidence="1" type="ORF">BTDB27_002796</name>
</gene>
<dbReference type="AlphaFoldDB" id="W8Y4T7"/>